<comment type="caution">
    <text evidence="1">The sequence shown here is derived from an EMBL/GenBank/DDBJ whole genome shotgun (WGS) entry which is preliminary data.</text>
</comment>
<evidence type="ECO:0000313" key="1">
    <source>
        <dbReference type="EMBL" id="KON63151.1"/>
    </source>
</evidence>
<dbReference type="Proteomes" id="UP000037566">
    <property type="component" value="Unassembled WGS sequence"/>
</dbReference>
<dbReference type="AlphaFoldDB" id="A0A0M0EDX0"/>
<dbReference type="EMBL" id="LHUQ01000041">
    <property type="protein sequence ID" value="KON63151.1"/>
    <property type="molecule type" value="Genomic_DNA"/>
</dbReference>
<accession>A0A0M0EDX0</accession>
<dbReference type="PATRIC" id="fig|33995.3.peg.3710"/>
<reference evidence="1" key="1">
    <citation type="submission" date="2015-08" db="EMBL/GenBank/DDBJ databases">
        <title>Draft genome sequence of Komagataeibacter europaeus CECT 8546 a cellulose producer strain from vinegar produced by the traditional method.</title>
        <authorList>
            <person name="Poehlein A."/>
            <person name="Valera M.J."/>
            <person name="Haack F.S."/>
            <person name="Mas A."/>
            <person name="Daniel R."/>
            <person name="Streit W.R."/>
            <person name="Mateo E."/>
        </authorList>
    </citation>
    <scope>NUCLEOTIDE SEQUENCE [LARGE SCALE GENOMIC DNA]</scope>
    <source>
        <strain evidence="1">CECT 8546</strain>
    </source>
</reference>
<dbReference type="RefSeq" id="WP_053324035.1">
    <property type="nucleotide sequence ID" value="NZ_LHUQ01000041.1"/>
</dbReference>
<sequence length="220" mass="23924">MERSTGRQVSLRSDLWEKEVCNGFYVLKHALLGVAKSGAFAKPENVRGHPPRMVAGPGSWLKASVEDLAKCCVRDYVLRGGTIEFDSSGTLHVLWISVEIEAEGGELIFDARGHDPGLLLVDVTLRQKAPLLVLFKQVSRLTVTYDPKADITLIGMLGAPAAGLDSNVWSVVRIGGNVCGLSSEANIRVSTNENSDELLIRYYESNKSGDVCININNIIL</sequence>
<proteinExistence type="predicted"/>
<protein>
    <submittedName>
        <fullName evidence="1">Uncharacterized protein</fullName>
    </submittedName>
</protein>
<keyword evidence="2" id="KW-1185">Reference proteome</keyword>
<organism evidence="1 2">
    <name type="scientific">Komagataeibacter europaeus</name>
    <name type="common">Gluconacetobacter europaeus</name>
    <dbReference type="NCBI Taxonomy" id="33995"/>
    <lineage>
        <taxon>Bacteria</taxon>
        <taxon>Pseudomonadati</taxon>
        <taxon>Pseudomonadota</taxon>
        <taxon>Alphaproteobacteria</taxon>
        <taxon>Acetobacterales</taxon>
        <taxon>Acetobacteraceae</taxon>
        <taxon>Komagataeibacter</taxon>
    </lineage>
</organism>
<evidence type="ECO:0000313" key="2">
    <source>
        <dbReference type="Proteomes" id="UP000037566"/>
    </source>
</evidence>
<gene>
    <name evidence="1" type="ORF">KOEU_33500</name>
</gene>
<name>A0A0M0EDX0_KOMEU</name>
<dbReference type="OrthoDB" id="7279769at2"/>